<accession>A0A4R2ISC1</accession>
<dbReference type="Proteomes" id="UP000295680">
    <property type="component" value="Unassembled WGS sequence"/>
</dbReference>
<name>A0A4R2ISC1_9PSEU</name>
<reference evidence="1 2" key="1">
    <citation type="submission" date="2019-03" db="EMBL/GenBank/DDBJ databases">
        <title>Genomic Encyclopedia of Type Strains, Phase IV (KMG-IV): sequencing the most valuable type-strain genomes for metagenomic binning, comparative biology and taxonomic classification.</title>
        <authorList>
            <person name="Goeker M."/>
        </authorList>
    </citation>
    <scope>NUCLEOTIDE SEQUENCE [LARGE SCALE GENOMIC DNA]</scope>
    <source>
        <strain evidence="1 2">DSM 45934</strain>
    </source>
</reference>
<evidence type="ECO:0000313" key="1">
    <source>
        <dbReference type="EMBL" id="TCO47336.1"/>
    </source>
</evidence>
<proteinExistence type="predicted"/>
<gene>
    <name evidence="1" type="ORF">EV192_11776</name>
</gene>
<dbReference type="EMBL" id="SLWS01000017">
    <property type="protein sequence ID" value="TCO47336.1"/>
    <property type="molecule type" value="Genomic_DNA"/>
</dbReference>
<protein>
    <submittedName>
        <fullName evidence="1">Uncharacterized protein</fullName>
    </submittedName>
</protein>
<sequence length="139" mass="15034">MTAWHEPWHECCTADCDYLGTDVLIEFLGDALTRLYGDEEPDYGPCGGLQFHYTYISEARVRALCGHPVVGLAEPGVLHPVPGAACGPCLEIFQHASDTRTLHGLRGAQALELASQGLPPKYTTGGIEAQPFVVDSQHE</sequence>
<comment type="caution">
    <text evidence="1">The sequence shown here is derived from an EMBL/GenBank/DDBJ whole genome shotgun (WGS) entry which is preliminary data.</text>
</comment>
<evidence type="ECO:0000313" key="2">
    <source>
        <dbReference type="Proteomes" id="UP000295680"/>
    </source>
</evidence>
<keyword evidence="2" id="KW-1185">Reference proteome</keyword>
<organism evidence="1 2">
    <name type="scientific">Actinocrispum wychmicini</name>
    <dbReference type="NCBI Taxonomy" id="1213861"/>
    <lineage>
        <taxon>Bacteria</taxon>
        <taxon>Bacillati</taxon>
        <taxon>Actinomycetota</taxon>
        <taxon>Actinomycetes</taxon>
        <taxon>Pseudonocardiales</taxon>
        <taxon>Pseudonocardiaceae</taxon>
        <taxon>Actinocrispum</taxon>
    </lineage>
</organism>
<dbReference type="AlphaFoldDB" id="A0A4R2ISC1"/>